<keyword evidence="1" id="KW-1133">Transmembrane helix</keyword>
<feature type="transmembrane region" description="Helical" evidence="1">
    <location>
        <begin position="96"/>
        <end position="115"/>
    </location>
</feature>
<name>A0A7S7NTN3_PALFE</name>
<keyword evidence="1" id="KW-0812">Transmembrane</keyword>
<dbReference type="EMBL" id="CP063849">
    <property type="protein sequence ID" value="QOY89518.1"/>
    <property type="molecule type" value="Genomic_DNA"/>
</dbReference>
<gene>
    <name evidence="2" type="ORF">IRI77_06080</name>
</gene>
<sequence>MGERSLRDPNHVIREQEIGVSVFGRPQSYDTSQDTLVRVQISQLRKKIHQYFAEEGKDEALGLELPKGSYSIVFHPRSAEAEQDPLELLGRRTRRGYILAGVVAVLILACGLLALQNYDLRHRAQLGLGNKPMVDKFWQQMFQNGLHTYLVLADGNILVLQDQIKHQISVQEYESKAFERMATKSIEDPALRALTLNVAYRRFTGIADAALAVRMGLVGASNGLGLDVVLARDVSMPQVSTHNTILMGSRRANPWVGLFEEKLNFRTIFEESPKLAYFQNVSPKAGEQADYRGQWSTLSYCRVAYLPNPKGNGSVLLISGTDVQATEAGGEFVTNEHWVEAFRSTLGLKGDEPVPHFEFLLEGKMVVNTVPQFQVIAWRRH</sequence>
<dbReference type="AlphaFoldDB" id="A0A7S7NTN3"/>
<keyword evidence="3" id="KW-1185">Reference proteome</keyword>
<keyword evidence="1" id="KW-0472">Membrane</keyword>
<dbReference type="KEGG" id="pfer:IRI77_06080"/>
<reference evidence="2 3" key="1">
    <citation type="submission" date="2020-10" db="EMBL/GenBank/DDBJ databases">
        <title>Complete genome sequence of Paludibaculum fermentans P105T, a facultatively anaerobic acidobacterium capable of dissimilatory Fe(III) reduction.</title>
        <authorList>
            <person name="Dedysh S.N."/>
            <person name="Beletsky A.V."/>
            <person name="Kulichevskaya I.S."/>
            <person name="Mardanov A.V."/>
            <person name="Ravin N.V."/>
        </authorList>
    </citation>
    <scope>NUCLEOTIDE SEQUENCE [LARGE SCALE GENOMIC DNA]</scope>
    <source>
        <strain evidence="2 3">P105</strain>
    </source>
</reference>
<proteinExistence type="predicted"/>
<evidence type="ECO:0000313" key="3">
    <source>
        <dbReference type="Proteomes" id="UP000593892"/>
    </source>
</evidence>
<accession>A0A7S7NTN3</accession>
<organism evidence="2 3">
    <name type="scientific">Paludibaculum fermentans</name>
    <dbReference type="NCBI Taxonomy" id="1473598"/>
    <lineage>
        <taxon>Bacteria</taxon>
        <taxon>Pseudomonadati</taxon>
        <taxon>Acidobacteriota</taxon>
        <taxon>Terriglobia</taxon>
        <taxon>Bryobacterales</taxon>
        <taxon>Bryobacteraceae</taxon>
        <taxon>Paludibaculum</taxon>
    </lineage>
</organism>
<protein>
    <submittedName>
        <fullName evidence="2">Uncharacterized protein</fullName>
    </submittedName>
</protein>
<evidence type="ECO:0000256" key="1">
    <source>
        <dbReference type="SAM" id="Phobius"/>
    </source>
</evidence>
<dbReference type="RefSeq" id="WP_194451180.1">
    <property type="nucleotide sequence ID" value="NZ_CP063849.1"/>
</dbReference>
<dbReference type="Proteomes" id="UP000593892">
    <property type="component" value="Chromosome"/>
</dbReference>
<evidence type="ECO:0000313" key="2">
    <source>
        <dbReference type="EMBL" id="QOY89518.1"/>
    </source>
</evidence>